<protein>
    <submittedName>
        <fullName evidence="2">Uncharacterized protein</fullName>
    </submittedName>
</protein>
<evidence type="ECO:0000313" key="2">
    <source>
        <dbReference type="EMBL" id="CAN63884.1"/>
    </source>
</evidence>
<organism evidence="2">
    <name type="scientific">Vitis vinifera</name>
    <name type="common">Grape</name>
    <dbReference type="NCBI Taxonomy" id="29760"/>
    <lineage>
        <taxon>Eukaryota</taxon>
        <taxon>Viridiplantae</taxon>
        <taxon>Streptophyta</taxon>
        <taxon>Embryophyta</taxon>
        <taxon>Tracheophyta</taxon>
        <taxon>Spermatophyta</taxon>
        <taxon>Magnoliopsida</taxon>
        <taxon>eudicotyledons</taxon>
        <taxon>Gunneridae</taxon>
        <taxon>Pentapetalae</taxon>
        <taxon>rosids</taxon>
        <taxon>Vitales</taxon>
        <taxon>Vitaceae</taxon>
        <taxon>Viteae</taxon>
        <taxon>Vitis</taxon>
    </lineage>
</organism>
<feature type="compositionally biased region" description="Basic and acidic residues" evidence="1">
    <location>
        <begin position="237"/>
        <end position="261"/>
    </location>
</feature>
<dbReference type="AlphaFoldDB" id="A5BV23"/>
<evidence type="ECO:0000256" key="1">
    <source>
        <dbReference type="SAM" id="MobiDB-lite"/>
    </source>
</evidence>
<sequence>MNFLSYVAEFSREWDEPNARDKGRMTSQPKAKGEMYILNDGMNMKAEIATMERRLEELEMNQMQPVQAISQTPLQAMPCAICLSYEHLVDECPTIPAEREMFRDCNTYNSNWRDHPNFSWKPQPPQYQQPAQAPQQASILEQAMVNLCKVVGDFVGKQEAINAQINQRIDSMESTLNKRMDEMQNDMAQKLDILQDSISRLANLNTVQEKENSPSQPYQNSMSFWMIKIKRNCKEIEEKKSEQNRSKIGVKRSENRGETGEKQGSARFRSLCEIEILLRNQFATQLPSLRKFSQLRNQFWHTSATSQHRSPHFAAAKAAANHQSMKSSISQGKLHLEGCLAAAKPIFAHECHFAAQELPFRSCETAAKGFRGCETHFWHTSAISQHSDPHFAAAKWLRNGCEIPKCEKSQFHSRTPFRQLLDTSRSLPEVQIMHAISHLKAWEVTSPQIQTVLDLDLKRKSYGRLKMTVQTMNGNESSASNGMQFGGKMKNLWSFEDKRAKLSENFAAETPFGRVFRSCETTFWHTSAICSTVPLISKLRYSCETIFWHMRAISKPRTLILQLRNELRNQFWAAKSLLSCEMDAK</sequence>
<dbReference type="EMBL" id="AM472222">
    <property type="protein sequence ID" value="CAN63884.1"/>
    <property type="molecule type" value="Genomic_DNA"/>
</dbReference>
<reference evidence="2" key="1">
    <citation type="journal article" date="2007" name="PLoS ONE">
        <title>The first genome sequence of an elite grapevine cultivar (Pinot noir Vitis vinifera L.): coping with a highly heterozygous genome.</title>
        <authorList>
            <person name="Velasco R."/>
            <person name="Zharkikh A."/>
            <person name="Troggio M."/>
            <person name="Cartwright D.A."/>
            <person name="Cestaro A."/>
            <person name="Pruss D."/>
            <person name="Pindo M."/>
            <person name="FitzGerald L.M."/>
            <person name="Vezzulli S."/>
            <person name="Reid J."/>
            <person name="Malacarne G."/>
            <person name="Iliev D."/>
            <person name="Coppola G."/>
            <person name="Wardell B."/>
            <person name="Micheletti D."/>
            <person name="Macalma T."/>
            <person name="Facci M."/>
            <person name="Mitchell J.T."/>
            <person name="Perazzolli M."/>
            <person name="Eldredge G."/>
            <person name="Gatto P."/>
            <person name="Oyzerski R."/>
            <person name="Moretto M."/>
            <person name="Gutin N."/>
            <person name="Stefanini M."/>
            <person name="Chen Y."/>
            <person name="Segala C."/>
            <person name="Davenport C."/>
            <person name="Dematte L."/>
            <person name="Mraz A."/>
            <person name="Battilana J."/>
            <person name="Stormo K."/>
            <person name="Costa F."/>
            <person name="Tao Q."/>
            <person name="Si-Ammour A."/>
            <person name="Harkins T."/>
            <person name="Lackey A."/>
            <person name="Perbost C."/>
            <person name="Taillon B."/>
            <person name="Stella A."/>
            <person name="Solovyev V."/>
            <person name="Fawcett J.A."/>
            <person name="Sterck L."/>
            <person name="Vandepoele K."/>
            <person name="Grando S.M."/>
            <person name="Toppo S."/>
            <person name="Moser C."/>
            <person name="Lanchbury J."/>
            <person name="Bogden R."/>
            <person name="Skolnick M."/>
            <person name="Sgaramella V."/>
            <person name="Bhatnagar S.K."/>
            <person name="Fontana P."/>
            <person name="Gutin A."/>
            <person name="Van de Peer Y."/>
            <person name="Salamini F."/>
            <person name="Viola R."/>
        </authorList>
    </citation>
    <scope>NUCLEOTIDE SEQUENCE</scope>
</reference>
<name>A5BV23_VITVI</name>
<feature type="region of interest" description="Disordered" evidence="1">
    <location>
        <begin position="237"/>
        <end position="264"/>
    </location>
</feature>
<proteinExistence type="predicted"/>
<accession>A5BV23</accession>
<gene>
    <name evidence="2" type="ORF">VITISV_002034</name>
</gene>